<organism evidence="1 2">
    <name type="scientific">Candidozyma haemuli</name>
    <dbReference type="NCBI Taxonomy" id="45357"/>
    <lineage>
        <taxon>Eukaryota</taxon>
        <taxon>Fungi</taxon>
        <taxon>Dikarya</taxon>
        <taxon>Ascomycota</taxon>
        <taxon>Saccharomycotina</taxon>
        <taxon>Pichiomycetes</taxon>
        <taxon>Metschnikowiaceae</taxon>
        <taxon>Candidozyma</taxon>
    </lineage>
</organism>
<sequence>MPSSGVWNVAGRSILLIEAHGRKTPARRQRVASGLPRSWDNDEKDLSKSFCSVWASLANFALFGSLPPTLKRYASASPSKFNHHLSVSVFSLAAIAPPRRGFAGCASSWKH</sequence>
<gene>
    <name evidence="1" type="ORF">CXQ85_004517</name>
</gene>
<evidence type="ECO:0000313" key="2">
    <source>
        <dbReference type="Proteomes" id="UP000244309"/>
    </source>
</evidence>
<dbReference type="VEuPathDB" id="FungiDB:CXQ85_004517"/>
<accession>A0A2V1AVU5</accession>
<keyword evidence="2" id="KW-1185">Reference proteome</keyword>
<comment type="caution">
    <text evidence="1">The sequence shown here is derived from an EMBL/GenBank/DDBJ whole genome shotgun (WGS) entry which is preliminary data.</text>
</comment>
<dbReference type="Proteomes" id="UP000244309">
    <property type="component" value="Unassembled WGS sequence"/>
</dbReference>
<evidence type="ECO:0000313" key="1">
    <source>
        <dbReference type="EMBL" id="PVH21001.1"/>
    </source>
</evidence>
<dbReference type="AlphaFoldDB" id="A0A2V1AVU5"/>
<protein>
    <submittedName>
        <fullName evidence="1">Uncharacterized protein</fullName>
    </submittedName>
</protein>
<dbReference type="RefSeq" id="XP_025341941.1">
    <property type="nucleotide sequence ID" value="XM_025488133.1"/>
</dbReference>
<reference evidence="1 2" key="1">
    <citation type="submission" date="2017-12" db="EMBL/GenBank/DDBJ databases">
        <title>Genome Sequence of a Multidrug-Resistant Candida haemulonii Isolate from a Patient with Chronic Leg Ulcers in Israel.</title>
        <authorList>
            <person name="Chow N.A."/>
            <person name="Gade L."/>
            <person name="Batra D."/>
            <person name="Rowe L.A."/>
            <person name="Ben-Ami R."/>
            <person name="Loparev V.N."/>
            <person name="Litvintseva A.P."/>
        </authorList>
    </citation>
    <scope>NUCLEOTIDE SEQUENCE [LARGE SCALE GENOMIC DNA]</scope>
    <source>
        <strain evidence="1 2">B11899</strain>
    </source>
</reference>
<name>A0A2V1AVU5_9ASCO</name>
<proteinExistence type="predicted"/>
<dbReference type="EMBL" id="PKFO01000004">
    <property type="protein sequence ID" value="PVH21001.1"/>
    <property type="molecule type" value="Genomic_DNA"/>
</dbReference>
<dbReference type="GeneID" id="37009847"/>